<protein>
    <submittedName>
        <fullName evidence="3">MazF family transcriptional regulator</fullName>
    </submittedName>
</protein>
<reference evidence="3 5" key="1">
    <citation type="submission" date="2015-10" db="EMBL/GenBank/DDBJ databases">
        <title>Draft genome sequence of Salegentibacter salinarum KCTC 12975.</title>
        <authorList>
            <person name="Lin W."/>
            <person name="Zheng Q."/>
        </authorList>
    </citation>
    <scope>NUCLEOTIDE SEQUENCE [LARGE SCALE GENOMIC DNA]</scope>
    <source>
        <strain evidence="3 5">KCTC 12974</strain>
    </source>
</reference>
<name>A0A2N0TNG1_9FLAO</name>
<comment type="caution">
    <text evidence="3">The sequence shown here is derived from an EMBL/GenBank/DDBJ whole genome shotgun (WGS) entry which is preliminary data.</text>
</comment>
<proteinExistence type="predicted"/>
<feature type="domain" description="SpoVT-AbrB" evidence="1">
    <location>
        <begin position="6"/>
        <end position="49"/>
    </location>
</feature>
<dbReference type="EMBL" id="MJBR01000049">
    <property type="protein sequence ID" value="OEY71493.1"/>
    <property type="molecule type" value="Genomic_DNA"/>
</dbReference>
<gene>
    <name evidence="3" type="ORF">APR40_05010</name>
    <name evidence="2" type="ORF">BHS39_05010</name>
</gene>
<evidence type="ECO:0000259" key="1">
    <source>
        <dbReference type="SMART" id="SM00966"/>
    </source>
</evidence>
<organism evidence="3 5">
    <name type="scientific">Salegentibacter salarius</name>
    <dbReference type="NCBI Taxonomy" id="435906"/>
    <lineage>
        <taxon>Bacteria</taxon>
        <taxon>Pseudomonadati</taxon>
        <taxon>Bacteroidota</taxon>
        <taxon>Flavobacteriia</taxon>
        <taxon>Flavobacteriales</taxon>
        <taxon>Flavobacteriaceae</taxon>
        <taxon>Salegentibacter</taxon>
    </lineage>
</organism>
<evidence type="ECO:0000313" key="2">
    <source>
        <dbReference type="EMBL" id="OEY71493.1"/>
    </source>
</evidence>
<dbReference type="SMART" id="SM00966">
    <property type="entry name" value="SpoVT_AbrB"/>
    <property type="match status" value="1"/>
</dbReference>
<dbReference type="GO" id="GO:0003677">
    <property type="term" value="F:DNA binding"/>
    <property type="evidence" value="ECO:0007669"/>
    <property type="project" value="InterPro"/>
</dbReference>
<dbReference type="Proteomes" id="UP000232533">
    <property type="component" value="Unassembled WGS sequence"/>
</dbReference>
<sequence length="81" mass="9722">METSIIKIGNSRGLRLSKTILEKYHIKDKVELILEKGQIILRPIELPRKDWEEKFKEMANNNDDELLMNDIFEDENFDEWT</sequence>
<dbReference type="EMBL" id="LKTR01000054">
    <property type="protein sequence ID" value="PKD16283.1"/>
    <property type="molecule type" value="Genomic_DNA"/>
</dbReference>
<dbReference type="InterPro" id="IPR007159">
    <property type="entry name" value="SpoVT-AbrB_dom"/>
</dbReference>
<dbReference type="OrthoDB" id="9795766at2"/>
<dbReference type="AlphaFoldDB" id="A0A2N0TNG1"/>
<dbReference type="InterPro" id="IPR037914">
    <property type="entry name" value="SpoVT-AbrB_sf"/>
</dbReference>
<dbReference type="Proteomes" id="UP000176009">
    <property type="component" value="Unassembled WGS sequence"/>
</dbReference>
<keyword evidence="4" id="KW-1185">Reference proteome</keyword>
<evidence type="ECO:0000313" key="3">
    <source>
        <dbReference type="EMBL" id="PKD16283.1"/>
    </source>
</evidence>
<evidence type="ECO:0000313" key="4">
    <source>
        <dbReference type="Proteomes" id="UP000176009"/>
    </source>
</evidence>
<accession>A0A2N0TNG1</accession>
<dbReference type="RefSeq" id="WP_070055139.1">
    <property type="nucleotide sequence ID" value="NZ_FVZF01000005.1"/>
</dbReference>
<dbReference type="SUPFAM" id="SSF89447">
    <property type="entry name" value="AbrB/MazE/MraZ-like"/>
    <property type="match status" value="1"/>
</dbReference>
<reference evidence="2 4" key="2">
    <citation type="submission" date="2016-09" db="EMBL/GenBank/DDBJ databases">
        <title>Genome Sequence of Salegentibacter salarius,Isolated from a Marine Solar Saltern of the Yellow Sea in South Korea.</title>
        <authorList>
            <person name="Zheng Q."/>
            <person name="Liu Y."/>
        </authorList>
    </citation>
    <scope>NUCLEOTIDE SEQUENCE [LARGE SCALE GENOMIC DNA]</scope>
    <source>
        <strain evidence="2 4">KCTC 12974</strain>
    </source>
</reference>
<evidence type="ECO:0000313" key="5">
    <source>
        <dbReference type="Proteomes" id="UP000232533"/>
    </source>
</evidence>
<dbReference type="Gene3D" id="2.10.260.10">
    <property type="match status" value="1"/>
</dbReference>